<evidence type="ECO:0000256" key="5">
    <source>
        <dbReference type="ARBA" id="ARBA00023004"/>
    </source>
</evidence>
<evidence type="ECO:0000256" key="6">
    <source>
        <dbReference type="ARBA" id="ARBA00023014"/>
    </source>
</evidence>
<dbReference type="Pfam" id="PF00175">
    <property type="entry name" value="NAD_binding_1"/>
    <property type="match status" value="1"/>
</dbReference>
<keyword evidence="10" id="KW-1185">Reference proteome</keyword>
<dbReference type="InterPro" id="IPR012675">
    <property type="entry name" value="Beta-grasp_dom_sf"/>
</dbReference>
<dbReference type="InterPro" id="IPR039261">
    <property type="entry name" value="FNR_nucleotide-bd"/>
</dbReference>
<keyword evidence="5" id="KW-0408">Iron</keyword>
<gene>
    <name evidence="9" type="ORF">GCM10007933_15380</name>
</gene>
<dbReference type="SUPFAM" id="SSF54292">
    <property type="entry name" value="2Fe-2S ferredoxin-like"/>
    <property type="match status" value="1"/>
</dbReference>
<proteinExistence type="predicted"/>
<dbReference type="EMBL" id="BSPX01000018">
    <property type="protein sequence ID" value="GLT22082.1"/>
    <property type="molecule type" value="Genomic_DNA"/>
</dbReference>
<evidence type="ECO:0000313" key="9">
    <source>
        <dbReference type="EMBL" id="GLT22082.1"/>
    </source>
</evidence>
<evidence type="ECO:0000259" key="8">
    <source>
        <dbReference type="PROSITE" id="PS51384"/>
    </source>
</evidence>
<comment type="caution">
    <text evidence="9">The sequence shown here is derived from an EMBL/GenBank/DDBJ whole genome shotgun (WGS) entry which is preliminary data.</text>
</comment>
<dbReference type="InterPro" id="IPR017938">
    <property type="entry name" value="Riboflavin_synthase-like_b-brl"/>
</dbReference>
<evidence type="ECO:0000256" key="3">
    <source>
        <dbReference type="ARBA" id="ARBA00022723"/>
    </source>
</evidence>
<dbReference type="InterPro" id="IPR036010">
    <property type="entry name" value="2Fe-2S_ferredoxin-like_sf"/>
</dbReference>
<keyword evidence="3" id="KW-0479">Metal-binding</keyword>
<evidence type="ECO:0000313" key="10">
    <source>
        <dbReference type="Proteomes" id="UP001157167"/>
    </source>
</evidence>
<evidence type="ECO:0000259" key="7">
    <source>
        <dbReference type="PROSITE" id="PS51085"/>
    </source>
</evidence>
<protein>
    <submittedName>
        <fullName evidence="9">Iron-sulfur protein</fullName>
    </submittedName>
</protein>
<dbReference type="PROSITE" id="PS51384">
    <property type="entry name" value="FAD_FR"/>
    <property type="match status" value="1"/>
</dbReference>
<sequence>MNIQVHADTQMPLRIVRIHDEAEGIRSFYLEQPDGTELPPFTPGAHVKVQVPNGMLRKYSLCNDPAQRHQYVITVKRDGDGRGGSISLFDEAGAGDVLPTSLPDNAFPLVDNAKGYLFIAGGIGITPILSMIRSFGELPPAPWKLVYLTRTPESTAFREQLSAPELKKQVRIHHTHGDPANAFDLWSVLERPLPGTHVYCCGSRRLMDEVRDMTGHWSPQLIHFESFAEGGQQRPEDKPFNVTLARSGLRFEVPVGKTILEMLREHGGNTPSSCESGTCGTCRTKLLAGEADHRDMVLLPEELAGQIMICVSRAKSDELVLDL</sequence>
<evidence type="ECO:0000256" key="2">
    <source>
        <dbReference type="ARBA" id="ARBA00022714"/>
    </source>
</evidence>
<feature type="domain" description="FAD-binding FR-type" evidence="8">
    <location>
        <begin position="8"/>
        <end position="110"/>
    </location>
</feature>
<accession>A0ABQ6FA14</accession>
<dbReference type="Gene3D" id="3.40.50.80">
    <property type="entry name" value="Nucleotide-binding domain of ferredoxin-NADP reductase (FNR) module"/>
    <property type="match status" value="1"/>
</dbReference>
<dbReference type="SUPFAM" id="SSF63380">
    <property type="entry name" value="Riboflavin synthase domain-like"/>
    <property type="match status" value="1"/>
</dbReference>
<dbReference type="Gene3D" id="2.40.30.10">
    <property type="entry name" value="Translation factors"/>
    <property type="match status" value="1"/>
</dbReference>
<dbReference type="PRINTS" id="PR00409">
    <property type="entry name" value="PHDIOXRDTASE"/>
</dbReference>
<dbReference type="SUPFAM" id="SSF52343">
    <property type="entry name" value="Ferredoxin reductase-like, C-terminal NADP-linked domain"/>
    <property type="match status" value="1"/>
</dbReference>
<organism evidence="9 10">
    <name type="scientific">Zoogloea oryzae</name>
    <dbReference type="NCBI Taxonomy" id="310767"/>
    <lineage>
        <taxon>Bacteria</taxon>
        <taxon>Pseudomonadati</taxon>
        <taxon>Pseudomonadota</taxon>
        <taxon>Betaproteobacteria</taxon>
        <taxon>Rhodocyclales</taxon>
        <taxon>Zoogloeaceae</taxon>
        <taxon>Zoogloea</taxon>
    </lineage>
</organism>
<dbReference type="PANTHER" id="PTHR47354:SF1">
    <property type="entry name" value="CARNITINE MONOOXYGENASE REDUCTASE SUBUNIT"/>
    <property type="match status" value="1"/>
</dbReference>
<dbReference type="PROSITE" id="PS00197">
    <property type="entry name" value="2FE2S_FER_1"/>
    <property type="match status" value="1"/>
</dbReference>
<dbReference type="InterPro" id="IPR017927">
    <property type="entry name" value="FAD-bd_FR_type"/>
</dbReference>
<dbReference type="InterPro" id="IPR001433">
    <property type="entry name" value="OxRdtase_FAD/NAD-bd"/>
</dbReference>
<feature type="domain" description="2Fe-2S ferredoxin-type" evidence="7">
    <location>
        <begin position="240"/>
        <end position="323"/>
    </location>
</feature>
<reference evidence="10" key="1">
    <citation type="journal article" date="2019" name="Int. J. Syst. Evol. Microbiol.">
        <title>The Global Catalogue of Microorganisms (GCM) 10K type strain sequencing project: providing services to taxonomists for standard genome sequencing and annotation.</title>
        <authorList>
            <consortium name="The Broad Institute Genomics Platform"/>
            <consortium name="The Broad Institute Genome Sequencing Center for Infectious Disease"/>
            <person name="Wu L."/>
            <person name="Ma J."/>
        </authorList>
    </citation>
    <scope>NUCLEOTIDE SEQUENCE [LARGE SCALE GENOMIC DNA]</scope>
    <source>
        <strain evidence="10">NBRC 102407</strain>
    </source>
</reference>
<dbReference type="Pfam" id="PF00111">
    <property type="entry name" value="Fer2"/>
    <property type="match status" value="1"/>
</dbReference>
<dbReference type="RefSeq" id="WP_284187454.1">
    <property type="nucleotide sequence ID" value="NZ_BSPX01000018.1"/>
</dbReference>
<name>A0ABQ6FA14_9RHOO</name>
<evidence type="ECO:0000256" key="1">
    <source>
        <dbReference type="ARBA" id="ARBA00022630"/>
    </source>
</evidence>
<dbReference type="InterPro" id="IPR001041">
    <property type="entry name" value="2Fe-2S_ferredoxin-type"/>
</dbReference>
<dbReference type="Proteomes" id="UP001157167">
    <property type="component" value="Unassembled WGS sequence"/>
</dbReference>
<dbReference type="CDD" id="cd06185">
    <property type="entry name" value="PDR_like"/>
    <property type="match status" value="1"/>
</dbReference>
<dbReference type="CDD" id="cd00207">
    <property type="entry name" value="fer2"/>
    <property type="match status" value="1"/>
</dbReference>
<keyword evidence="4" id="KW-0560">Oxidoreductase</keyword>
<dbReference type="InterPro" id="IPR050415">
    <property type="entry name" value="MRET"/>
</dbReference>
<keyword evidence="1" id="KW-0285">Flavoprotein</keyword>
<evidence type="ECO:0000256" key="4">
    <source>
        <dbReference type="ARBA" id="ARBA00023002"/>
    </source>
</evidence>
<dbReference type="PROSITE" id="PS51085">
    <property type="entry name" value="2FE2S_FER_2"/>
    <property type="match status" value="1"/>
</dbReference>
<keyword evidence="2" id="KW-0001">2Fe-2S</keyword>
<dbReference type="Gene3D" id="3.10.20.30">
    <property type="match status" value="1"/>
</dbReference>
<dbReference type="InterPro" id="IPR006058">
    <property type="entry name" value="2Fe2S_fd_BS"/>
</dbReference>
<keyword evidence="6" id="KW-0411">Iron-sulfur</keyword>
<dbReference type="PANTHER" id="PTHR47354">
    <property type="entry name" value="NADH OXIDOREDUCTASE HCR"/>
    <property type="match status" value="1"/>
</dbReference>